<protein>
    <submittedName>
        <fullName evidence="2">Uncharacterized protein</fullName>
    </submittedName>
</protein>
<feature type="transmembrane region" description="Helical" evidence="1">
    <location>
        <begin position="107"/>
        <end position="132"/>
    </location>
</feature>
<evidence type="ECO:0000256" key="1">
    <source>
        <dbReference type="SAM" id="Phobius"/>
    </source>
</evidence>
<accession>A0A1G2U4M8</accession>
<dbReference type="EMBL" id="MHWE01000006">
    <property type="protein sequence ID" value="OHB04456.1"/>
    <property type="molecule type" value="Genomic_DNA"/>
</dbReference>
<reference evidence="2 3" key="1">
    <citation type="journal article" date="2016" name="Nat. Commun.">
        <title>Thousands of microbial genomes shed light on interconnected biogeochemical processes in an aquifer system.</title>
        <authorList>
            <person name="Anantharaman K."/>
            <person name="Brown C.T."/>
            <person name="Hug L.A."/>
            <person name="Sharon I."/>
            <person name="Castelle C.J."/>
            <person name="Probst A.J."/>
            <person name="Thomas B.C."/>
            <person name="Singh A."/>
            <person name="Wilkins M.J."/>
            <person name="Karaoz U."/>
            <person name="Brodie E.L."/>
            <person name="Williams K.H."/>
            <person name="Hubbard S.S."/>
            <person name="Banfield J.F."/>
        </authorList>
    </citation>
    <scope>NUCLEOTIDE SEQUENCE [LARGE SCALE GENOMIC DNA]</scope>
</reference>
<evidence type="ECO:0000313" key="3">
    <source>
        <dbReference type="Proteomes" id="UP000176800"/>
    </source>
</evidence>
<keyword evidence="1" id="KW-1133">Transmembrane helix</keyword>
<organism evidence="2 3">
    <name type="scientific">Candidatus Zambryskibacteria bacterium RIFCSPLOWO2_01_FULL_45_21</name>
    <dbReference type="NCBI Taxonomy" id="1802761"/>
    <lineage>
        <taxon>Bacteria</taxon>
        <taxon>Candidatus Zambryskiibacteriota</taxon>
    </lineage>
</organism>
<evidence type="ECO:0000313" key="2">
    <source>
        <dbReference type="EMBL" id="OHB04456.1"/>
    </source>
</evidence>
<feature type="transmembrane region" description="Helical" evidence="1">
    <location>
        <begin position="84"/>
        <end position="101"/>
    </location>
</feature>
<proteinExistence type="predicted"/>
<dbReference type="Proteomes" id="UP000176800">
    <property type="component" value="Unassembled WGS sequence"/>
</dbReference>
<gene>
    <name evidence="2" type="ORF">A3B14_03420</name>
</gene>
<keyword evidence="1" id="KW-0812">Transmembrane</keyword>
<dbReference type="AlphaFoldDB" id="A0A1G2U4M8"/>
<keyword evidence="1" id="KW-0472">Membrane</keyword>
<feature type="transmembrane region" description="Helical" evidence="1">
    <location>
        <begin position="55"/>
        <end position="72"/>
    </location>
</feature>
<comment type="caution">
    <text evidence="2">The sequence shown here is derived from an EMBL/GenBank/DDBJ whole genome shotgun (WGS) entry which is preliminary data.</text>
</comment>
<name>A0A1G2U4M8_9BACT</name>
<sequence>MKTSPFFRYSGKVEILIKMEKDIWREGKYIDLWSLVHFLSGFVLAGWLFFLGAPLYASVGIAAITFAVWEIFEHIYKIEVTSNQIADLVINYVGFSFFFLAKDVFIHGALSVVVITTVITLLLSLSGFLAFIRRKARKVLDG</sequence>